<evidence type="ECO:0000256" key="4">
    <source>
        <dbReference type="ARBA" id="ARBA00022801"/>
    </source>
</evidence>
<dbReference type="SUPFAM" id="SSF56281">
    <property type="entry name" value="Metallo-hydrolase/oxidoreductase"/>
    <property type="match status" value="1"/>
</dbReference>
<dbReference type="GO" id="GO:0016787">
    <property type="term" value="F:hydrolase activity"/>
    <property type="evidence" value="ECO:0007669"/>
    <property type="project" value="UniProtKB-KW"/>
</dbReference>
<keyword evidence="8" id="KW-1185">Reference proteome</keyword>
<proteinExistence type="inferred from homology"/>
<dbReference type="RefSeq" id="WP_107574138.1">
    <property type="nucleotide sequence ID" value="NZ_PZPL01000001.1"/>
</dbReference>
<dbReference type="InterPro" id="IPR001279">
    <property type="entry name" value="Metallo-B-lactamas"/>
</dbReference>
<comment type="caution">
    <text evidence="7">The sequence shown here is derived from an EMBL/GenBank/DDBJ whole genome shotgun (WGS) entry which is preliminary data.</text>
</comment>
<name>A0A2T4USC5_9MICO</name>
<evidence type="ECO:0000259" key="6">
    <source>
        <dbReference type="SMART" id="SM00849"/>
    </source>
</evidence>
<evidence type="ECO:0000256" key="2">
    <source>
        <dbReference type="ARBA" id="ARBA00007749"/>
    </source>
</evidence>
<keyword evidence="4" id="KW-0378">Hydrolase</keyword>
<evidence type="ECO:0000256" key="5">
    <source>
        <dbReference type="ARBA" id="ARBA00022833"/>
    </source>
</evidence>
<evidence type="ECO:0000313" key="7">
    <source>
        <dbReference type="EMBL" id="PTL72434.1"/>
    </source>
</evidence>
<dbReference type="InterPro" id="IPR036866">
    <property type="entry name" value="RibonucZ/Hydroxyglut_hydro"/>
</dbReference>
<evidence type="ECO:0000256" key="1">
    <source>
        <dbReference type="ARBA" id="ARBA00001947"/>
    </source>
</evidence>
<sequence length="264" mass="28938">MPEREPALRVFACGDTTFPLSRVFRGEGLPRRTFPSAVFLYTHPSGRRVLVDTGYPPSFAGTGPVGALYRRILPARVTPAETVDARLRSEGLEPGDIEFVVLTHLHPDHVGGLRHFPDATLVLSRGQLQRIERSRVTDGVFAGLIPPWFADSDRLVVDEQPVSAVAGVSGFDLFGDGRCVVTPLPGHALGHLGVLVEGRFLIAGDAAWGREFLEWSDRLRPLPRLISDDPAAHHRTSEQLLRLEASGITLCFSHDAYPSRVLLD</sequence>
<protein>
    <recommendedName>
        <fullName evidence="6">Metallo-beta-lactamase domain-containing protein</fullName>
    </recommendedName>
</protein>
<dbReference type="PANTHER" id="PTHR42978:SF2">
    <property type="entry name" value="102 KBASES UNSTABLE REGION: FROM 1 TO 119443"/>
    <property type="match status" value="1"/>
</dbReference>
<dbReference type="GO" id="GO:0046872">
    <property type="term" value="F:metal ion binding"/>
    <property type="evidence" value="ECO:0007669"/>
    <property type="project" value="UniProtKB-KW"/>
</dbReference>
<comment type="similarity">
    <text evidence="2">Belongs to the metallo-beta-lactamase superfamily.</text>
</comment>
<dbReference type="Proteomes" id="UP000241085">
    <property type="component" value="Unassembled WGS sequence"/>
</dbReference>
<dbReference type="CDD" id="cd07730">
    <property type="entry name" value="metallo-hydrolase-like_MBL-fold"/>
    <property type="match status" value="1"/>
</dbReference>
<reference evidence="7 8" key="1">
    <citation type="submission" date="2018-03" db="EMBL/GenBank/DDBJ databases">
        <title>Bacteriophage NCPPB3778 and a type I-E CRISPR drive the evolution of the US Biological Select Agent, Rathayibacter toxicus.</title>
        <authorList>
            <person name="Davis E.W.II."/>
            <person name="Tabima J.F."/>
            <person name="Weisberg A.J."/>
            <person name="Dantas Lopes L."/>
            <person name="Wiseman M.S."/>
            <person name="Wiseman M.S."/>
            <person name="Pupko T."/>
            <person name="Belcher M.S."/>
            <person name="Sechler A.J."/>
            <person name="Tancos M.A."/>
            <person name="Schroeder B.K."/>
            <person name="Murray T.D."/>
            <person name="Luster D.G."/>
            <person name="Schneider W.L."/>
            <person name="Rogers E."/>
            <person name="Andreote F.D."/>
            <person name="Grunwald N.J."/>
            <person name="Putnam M.L."/>
            <person name="Chang J.H."/>
        </authorList>
    </citation>
    <scope>NUCLEOTIDE SEQUENCE [LARGE SCALE GENOMIC DNA]</scope>
    <source>
        <strain evidence="7 8">DSM 15933</strain>
    </source>
</reference>
<dbReference type="SMART" id="SM00849">
    <property type="entry name" value="Lactamase_B"/>
    <property type="match status" value="1"/>
</dbReference>
<gene>
    <name evidence="7" type="ORF">C1I63_05940</name>
</gene>
<evidence type="ECO:0000313" key="8">
    <source>
        <dbReference type="Proteomes" id="UP000241085"/>
    </source>
</evidence>
<dbReference type="PANTHER" id="PTHR42978">
    <property type="entry name" value="QUORUM-QUENCHING LACTONASE YTNP-RELATED-RELATED"/>
    <property type="match status" value="1"/>
</dbReference>
<accession>A0A2T4USC5</accession>
<keyword evidence="3" id="KW-0479">Metal-binding</keyword>
<dbReference type="AlphaFoldDB" id="A0A2T4USC5"/>
<evidence type="ECO:0000256" key="3">
    <source>
        <dbReference type="ARBA" id="ARBA00022723"/>
    </source>
</evidence>
<keyword evidence="5" id="KW-0862">Zinc</keyword>
<dbReference type="EMBL" id="PZPL01000001">
    <property type="protein sequence ID" value="PTL72434.1"/>
    <property type="molecule type" value="Genomic_DNA"/>
</dbReference>
<comment type="cofactor">
    <cofactor evidence="1">
        <name>Zn(2+)</name>
        <dbReference type="ChEBI" id="CHEBI:29105"/>
    </cofactor>
</comment>
<dbReference type="Pfam" id="PF00753">
    <property type="entry name" value="Lactamase_B"/>
    <property type="match status" value="1"/>
</dbReference>
<feature type="domain" description="Metallo-beta-lactamase" evidence="6">
    <location>
        <begin position="35"/>
        <end position="254"/>
    </location>
</feature>
<dbReference type="Gene3D" id="3.60.15.10">
    <property type="entry name" value="Ribonuclease Z/Hydroxyacylglutathione hydrolase-like"/>
    <property type="match status" value="1"/>
</dbReference>
<organism evidence="7 8">
    <name type="scientific">Rathayibacter caricis DSM 15933</name>
    <dbReference type="NCBI Taxonomy" id="1328867"/>
    <lineage>
        <taxon>Bacteria</taxon>
        <taxon>Bacillati</taxon>
        <taxon>Actinomycetota</taxon>
        <taxon>Actinomycetes</taxon>
        <taxon>Micrococcales</taxon>
        <taxon>Microbacteriaceae</taxon>
        <taxon>Rathayibacter</taxon>
    </lineage>
</organism>
<dbReference type="InterPro" id="IPR051013">
    <property type="entry name" value="MBL_superfamily_lactonases"/>
</dbReference>